<sequence>MQTTEFAKIWSRMAKDYKVHMEQQLAPSLTEAQLTVLEVLNEYGRMKPSQLIPYLATTPAAVTMLLDRMERNRLVTRFRDVKDRRIVWIVISDQGREEAERGLQIRDDFLGSALNRISQHNQNLLVYLLGKITTKTKTSASASEAKGVKEQIERAE</sequence>
<evidence type="ECO:0000256" key="1">
    <source>
        <dbReference type="ARBA" id="ARBA00023125"/>
    </source>
</evidence>
<dbReference type="PATRIC" id="fig|159743.3.peg.5726"/>
<keyword evidence="1" id="KW-0238">DNA-binding</keyword>
<dbReference type="PANTHER" id="PTHR33164:SF43">
    <property type="entry name" value="HTH-TYPE TRANSCRIPTIONAL REPRESSOR YETL"/>
    <property type="match status" value="1"/>
</dbReference>
<dbReference type="GO" id="GO:0003700">
    <property type="term" value="F:DNA-binding transcription factor activity"/>
    <property type="evidence" value="ECO:0007669"/>
    <property type="project" value="InterPro"/>
</dbReference>
<protein>
    <submittedName>
        <fullName evidence="3">Transcriptional regulator</fullName>
    </submittedName>
</protein>
<organism evidence="3 4">
    <name type="scientific">Paenibacillus terrae</name>
    <dbReference type="NCBI Taxonomy" id="159743"/>
    <lineage>
        <taxon>Bacteria</taxon>
        <taxon>Bacillati</taxon>
        <taxon>Bacillota</taxon>
        <taxon>Bacilli</taxon>
        <taxon>Bacillales</taxon>
        <taxon>Paenibacillaceae</taxon>
        <taxon>Paenibacillus</taxon>
    </lineage>
</organism>
<reference evidence="3 4" key="1">
    <citation type="submission" date="2014-11" db="EMBL/GenBank/DDBJ databases">
        <title>Draft Genome Sequences of Paenibacillus polymyxa NRRL B-30509 and Paenibacillus terrae NRRL B-30644, Strains from a Poultry Environment that Produce Tridecaptin A and Paenicidins.</title>
        <authorList>
            <person name="van Belkum M.J."/>
            <person name="Lohans C.T."/>
            <person name="Vederas J.C."/>
        </authorList>
    </citation>
    <scope>NUCLEOTIDE SEQUENCE [LARGE SCALE GENOMIC DNA]</scope>
    <source>
        <strain evidence="3 4">NRRL B-30644</strain>
    </source>
</reference>
<name>A0A0D7WVX1_9BACL</name>
<dbReference type="PANTHER" id="PTHR33164">
    <property type="entry name" value="TRANSCRIPTIONAL REGULATOR, MARR FAMILY"/>
    <property type="match status" value="1"/>
</dbReference>
<dbReference type="InterPro" id="IPR036388">
    <property type="entry name" value="WH-like_DNA-bd_sf"/>
</dbReference>
<dbReference type="GO" id="GO:0003677">
    <property type="term" value="F:DNA binding"/>
    <property type="evidence" value="ECO:0007669"/>
    <property type="project" value="UniProtKB-KW"/>
</dbReference>
<dbReference type="Proteomes" id="UP000032534">
    <property type="component" value="Unassembled WGS sequence"/>
</dbReference>
<dbReference type="InterPro" id="IPR000835">
    <property type="entry name" value="HTH_MarR-typ"/>
</dbReference>
<evidence type="ECO:0000259" key="2">
    <source>
        <dbReference type="PROSITE" id="PS50995"/>
    </source>
</evidence>
<dbReference type="SUPFAM" id="SSF46785">
    <property type="entry name" value="Winged helix' DNA-binding domain"/>
    <property type="match status" value="1"/>
</dbReference>
<accession>A0A0D7WVX1</accession>
<gene>
    <name evidence="3" type="ORF">QD47_25825</name>
</gene>
<dbReference type="PROSITE" id="PS50995">
    <property type="entry name" value="HTH_MARR_2"/>
    <property type="match status" value="1"/>
</dbReference>
<dbReference type="RefSeq" id="WP_044648802.1">
    <property type="nucleotide sequence ID" value="NZ_JTHP01000080.1"/>
</dbReference>
<dbReference type="SMART" id="SM00347">
    <property type="entry name" value="HTH_MARR"/>
    <property type="match status" value="1"/>
</dbReference>
<dbReference type="OrthoDB" id="9790052at2"/>
<dbReference type="EMBL" id="JTHP01000080">
    <property type="protein sequence ID" value="KJD42868.1"/>
    <property type="molecule type" value="Genomic_DNA"/>
</dbReference>
<dbReference type="PRINTS" id="PR00598">
    <property type="entry name" value="HTHMARR"/>
</dbReference>
<feature type="domain" description="HTH marR-type" evidence="2">
    <location>
        <begin position="3"/>
        <end position="134"/>
    </location>
</feature>
<dbReference type="Pfam" id="PF01047">
    <property type="entry name" value="MarR"/>
    <property type="match status" value="1"/>
</dbReference>
<keyword evidence="4" id="KW-1185">Reference proteome</keyword>
<comment type="caution">
    <text evidence="3">The sequence shown here is derived from an EMBL/GenBank/DDBJ whole genome shotgun (WGS) entry which is preliminary data.</text>
</comment>
<dbReference type="Gene3D" id="1.10.10.10">
    <property type="entry name" value="Winged helix-like DNA-binding domain superfamily/Winged helix DNA-binding domain"/>
    <property type="match status" value="1"/>
</dbReference>
<dbReference type="GO" id="GO:0006950">
    <property type="term" value="P:response to stress"/>
    <property type="evidence" value="ECO:0007669"/>
    <property type="project" value="TreeGrafter"/>
</dbReference>
<evidence type="ECO:0000313" key="3">
    <source>
        <dbReference type="EMBL" id="KJD42868.1"/>
    </source>
</evidence>
<dbReference type="AlphaFoldDB" id="A0A0D7WVX1"/>
<evidence type="ECO:0000313" key="4">
    <source>
        <dbReference type="Proteomes" id="UP000032534"/>
    </source>
</evidence>
<dbReference type="InterPro" id="IPR036390">
    <property type="entry name" value="WH_DNA-bd_sf"/>
</dbReference>
<dbReference type="InterPro" id="IPR039422">
    <property type="entry name" value="MarR/SlyA-like"/>
</dbReference>
<proteinExistence type="predicted"/>